<evidence type="ECO:0000256" key="3">
    <source>
        <dbReference type="SAM" id="SignalP"/>
    </source>
</evidence>
<feature type="transmembrane region" description="Helical" evidence="2">
    <location>
        <begin position="384"/>
        <end position="403"/>
    </location>
</feature>
<feature type="compositionally biased region" description="Low complexity" evidence="1">
    <location>
        <begin position="263"/>
        <end position="285"/>
    </location>
</feature>
<keyword evidence="3" id="KW-0732">Signal</keyword>
<sequence>MKRILTMLLAFALCCTTCYGMEFVDTFSSSQNTDAASYQNLVTRSGDPMDDFNWPAAQDQTFCSLPSASTVGSVLYQIRGAQTLEVAVYSRKGTFSTYSEELDAYTLGYFAAANPSLARKEMRLSPSTGGVYIQMEDGLARLTGVQGGKAFLPTAERPEDLIPYGLQVYAGKSQGNLRLLTPTRKKDKEAQFSRPGTILQYYDVFSYTLPADCDYVKLVLRDYTSFPMENGAVQANNVKNPLRLANAVFTGERISVGPPAEEPSSSIPSSSTPPSSSSGSNSTPHGGSGGEEEDPDLEKPPKKDNGSSSEKGKEIASSSSSSSSKTAGAKVSSSSPKAVVKASSPSTSSSRSSSKTGSSPAAAPAATQQIILEEEASAPSRSGFYLAAAVYLSAAAAGLLLFWEKKSRSTGEEKDSDNPS</sequence>
<keyword evidence="2" id="KW-0812">Transmembrane</keyword>
<dbReference type="AlphaFoldDB" id="A0A6N2S2K8"/>
<feature type="chain" id="PRO_5038884724" evidence="3">
    <location>
        <begin position="21"/>
        <end position="420"/>
    </location>
</feature>
<feature type="compositionally biased region" description="Basic and acidic residues" evidence="1">
    <location>
        <begin position="297"/>
        <end position="314"/>
    </location>
</feature>
<organism evidence="4">
    <name type="scientific">uncultured Anaerotruncus sp</name>
    <dbReference type="NCBI Taxonomy" id="905011"/>
    <lineage>
        <taxon>Bacteria</taxon>
        <taxon>Bacillati</taxon>
        <taxon>Bacillota</taxon>
        <taxon>Clostridia</taxon>
        <taxon>Eubacteriales</taxon>
        <taxon>Oscillospiraceae</taxon>
        <taxon>Anaerotruncus</taxon>
        <taxon>environmental samples</taxon>
    </lineage>
</organism>
<evidence type="ECO:0000313" key="4">
    <source>
        <dbReference type="EMBL" id="VYS87547.1"/>
    </source>
</evidence>
<keyword evidence="2" id="KW-1133">Transmembrane helix</keyword>
<evidence type="ECO:0000256" key="2">
    <source>
        <dbReference type="SAM" id="Phobius"/>
    </source>
</evidence>
<feature type="region of interest" description="Disordered" evidence="1">
    <location>
        <begin position="254"/>
        <end position="366"/>
    </location>
</feature>
<feature type="signal peptide" evidence="3">
    <location>
        <begin position="1"/>
        <end position="20"/>
    </location>
</feature>
<dbReference type="EMBL" id="CACRSL010000003">
    <property type="protein sequence ID" value="VYS87547.1"/>
    <property type="molecule type" value="Genomic_DNA"/>
</dbReference>
<evidence type="ECO:0000256" key="1">
    <source>
        <dbReference type="SAM" id="MobiDB-lite"/>
    </source>
</evidence>
<reference evidence="4" key="1">
    <citation type="submission" date="2019-11" db="EMBL/GenBank/DDBJ databases">
        <authorList>
            <person name="Feng L."/>
        </authorList>
    </citation>
    <scope>NUCLEOTIDE SEQUENCE</scope>
    <source>
        <strain evidence="4">AundefinedLFYP135</strain>
    </source>
</reference>
<protein>
    <submittedName>
        <fullName evidence="4">Uncharacterized protein</fullName>
    </submittedName>
</protein>
<gene>
    <name evidence="4" type="ORF">AULFYP135_00728</name>
</gene>
<name>A0A6N2S2K8_9FIRM</name>
<accession>A0A6N2S2K8</accession>
<proteinExistence type="predicted"/>
<keyword evidence="2" id="KW-0472">Membrane</keyword>
<feature type="compositionally biased region" description="Low complexity" evidence="1">
    <location>
        <begin position="315"/>
        <end position="366"/>
    </location>
</feature>